<sequence length="104" mass="11535">MTGSTRRHLTTVDQKLIRKKLFIPKLNIHLTSAVGPTWMSPLPLSLSPLITVTGESHCNVRSGPTRHPCGVKQSSLGFRILPCNVRPSHRKVGYLSLRLLILVC</sequence>
<name>A0ACC2KC23_PERAE</name>
<keyword evidence="2" id="KW-1185">Reference proteome</keyword>
<reference evidence="1 2" key="1">
    <citation type="journal article" date="2022" name="Hortic Res">
        <title>A haplotype resolved chromosomal level avocado genome allows analysis of novel avocado genes.</title>
        <authorList>
            <person name="Nath O."/>
            <person name="Fletcher S.J."/>
            <person name="Hayward A."/>
            <person name="Shaw L.M."/>
            <person name="Masouleh A.K."/>
            <person name="Furtado A."/>
            <person name="Henry R.J."/>
            <person name="Mitter N."/>
        </authorList>
    </citation>
    <scope>NUCLEOTIDE SEQUENCE [LARGE SCALE GENOMIC DNA]</scope>
    <source>
        <strain evidence="2">cv. Hass</strain>
    </source>
</reference>
<evidence type="ECO:0000313" key="1">
    <source>
        <dbReference type="EMBL" id="KAJ8618698.1"/>
    </source>
</evidence>
<dbReference type="Proteomes" id="UP001234297">
    <property type="component" value="Chromosome 4"/>
</dbReference>
<protein>
    <submittedName>
        <fullName evidence="1">Uncharacterized protein</fullName>
    </submittedName>
</protein>
<comment type="caution">
    <text evidence="1">The sequence shown here is derived from an EMBL/GenBank/DDBJ whole genome shotgun (WGS) entry which is preliminary data.</text>
</comment>
<organism evidence="1 2">
    <name type="scientific">Persea americana</name>
    <name type="common">Avocado</name>
    <dbReference type="NCBI Taxonomy" id="3435"/>
    <lineage>
        <taxon>Eukaryota</taxon>
        <taxon>Viridiplantae</taxon>
        <taxon>Streptophyta</taxon>
        <taxon>Embryophyta</taxon>
        <taxon>Tracheophyta</taxon>
        <taxon>Spermatophyta</taxon>
        <taxon>Magnoliopsida</taxon>
        <taxon>Magnoliidae</taxon>
        <taxon>Laurales</taxon>
        <taxon>Lauraceae</taxon>
        <taxon>Persea</taxon>
    </lineage>
</organism>
<dbReference type="EMBL" id="CM056812">
    <property type="protein sequence ID" value="KAJ8618698.1"/>
    <property type="molecule type" value="Genomic_DNA"/>
</dbReference>
<proteinExistence type="predicted"/>
<accession>A0ACC2KC23</accession>
<gene>
    <name evidence="1" type="ORF">MRB53_014884</name>
</gene>
<evidence type="ECO:0000313" key="2">
    <source>
        <dbReference type="Proteomes" id="UP001234297"/>
    </source>
</evidence>